<accession>A0AAN9QWL6</accession>
<evidence type="ECO:0008006" key="5">
    <source>
        <dbReference type="Google" id="ProtNLM"/>
    </source>
</evidence>
<proteinExistence type="predicted"/>
<protein>
    <recommendedName>
        <fullName evidence="5">Secreted protein</fullName>
    </recommendedName>
</protein>
<keyword evidence="2" id="KW-0732">Signal</keyword>
<sequence length="124" mass="13174">MNPFLSELFAVFTLSLIFLKSQPQKVPPLSFCRLLPGGSKCSLLDAGFALPNDQNGARPSSHLHATLGPLSSFPNMASCTLWPPSGVAFVNGRAPWFPSLDSSVSGSRQPVLGSTMRNSELGRG</sequence>
<feature type="signal peptide" evidence="2">
    <location>
        <begin position="1"/>
        <end position="23"/>
    </location>
</feature>
<reference evidence="3 4" key="1">
    <citation type="submission" date="2024-01" db="EMBL/GenBank/DDBJ databases">
        <title>The genomes of 5 underutilized Papilionoideae crops provide insights into root nodulation and disease resistanc.</title>
        <authorList>
            <person name="Jiang F."/>
        </authorList>
    </citation>
    <scope>NUCLEOTIDE SEQUENCE [LARGE SCALE GENOMIC DNA]</scope>
    <source>
        <strain evidence="3">LVBAO_FW01</strain>
        <tissue evidence="3">Leaves</tissue>
    </source>
</reference>
<name>A0AAN9QWL6_CANGL</name>
<organism evidence="3 4">
    <name type="scientific">Canavalia gladiata</name>
    <name type="common">Sword bean</name>
    <name type="synonym">Dolichos gladiatus</name>
    <dbReference type="NCBI Taxonomy" id="3824"/>
    <lineage>
        <taxon>Eukaryota</taxon>
        <taxon>Viridiplantae</taxon>
        <taxon>Streptophyta</taxon>
        <taxon>Embryophyta</taxon>
        <taxon>Tracheophyta</taxon>
        <taxon>Spermatophyta</taxon>
        <taxon>Magnoliopsida</taxon>
        <taxon>eudicotyledons</taxon>
        <taxon>Gunneridae</taxon>
        <taxon>Pentapetalae</taxon>
        <taxon>rosids</taxon>
        <taxon>fabids</taxon>
        <taxon>Fabales</taxon>
        <taxon>Fabaceae</taxon>
        <taxon>Papilionoideae</taxon>
        <taxon>50 kb inversion clade</taxon>
        <taxon>NPAAA clade</taxon>
        <taxon>indigoferoid/millettioid clade</taxon>
        <taxon>Phaseoleae</taxon>
        <taxon>Canavalia</taxon>
    </lineage>
</organism>
<feature type="region of interest" description="Disordered" evidence="1">
    <location>
        <begin position="101"/>
        <end position="124"/>
    </location>
</feature>
<comment type="caution">
    <text evidence="3">The sequence shown here is derived from an EMBL/GenBank/DDBJ whole genome shotgun (WGS) entry which is preliminary data.</text>
</comment>
<evidence type="ECO:0000256" key="2">
    <source>
        <dbReference type="SAM" id="SignalP"/>
    </source>
</evidence>
<dbReference type="Proteomes" id="UP001367508">
    <property type="component" value="Unassembled WGS sequence"/>
</dbReference>
<keyword evidence="4" id="KW-1185">Reference proteome</keyword>
<evidence type="ECO:0000256" key="1">
    <source>
        <dbReference type="SAM" id="MobiDB-lite"/>
    </source>
</evidence>
<dbReference type="AlphaFoldDB" id="A0AAN9QWL6"/>
<dbReference type="EMBL" id="JAYMYQ010000002">
    <property type="protein sequence ID" value="KAK7350194.1"/>
    <property type="molecule type" value="Genomic_DNA"/>
</dbReference>
<evidence type="ECO:0000313" key="3">
    <source>
        <dbReference type="EMBL" id="KAK7350194.1"/>
    </source>
</evidence>
<gene>
    <name evidence="3" type="ORF">VNO77_08442</name>
</gene>
<evidence type="ECO:0000313" key="4">
    <source>
        <dbReference type="Proteomes" id="UP001367508"/>
    </source>
</evidence>
<feature type="chain" id="PRO_5043025072" description="Secreted protein" evidence="2">
    <location>
        <begin position="24"/>
        <end position="124"/>
    </location>
</feature>